<feature type="compositionally biased region" description="Basic and acidic residues" evidence="8">
    <location>
        <begin position="82"/>
        <end position="95"/>
    </location>
</feature>
<proteinExistence type="inferred from homology"/>
<feature type="region of interest" description="Disordered" evidence="8">
    <location>
        <begin position="1"/>
        <end position="95"/>
    </location>
</feature>
<accession>A0A2A6CX70</accession>
<dbReference type="EC" id="2.3.2.27" evidence="3"/>
<evidence type="ECO:0000256" key="5">
    <source>
        <dbReference type="ARBA" id="ARBA00022771"/>
    </source>
</evidence>
<feature type="compositionally biased region" description="Basic and acidic residues" evidence="8">
    <location>
        <begin position="789"/>
        <end position="813"/>
    </location>
</feature>
<dbReference type="InterPro" id="IPR017907">
    <property type="entry name" value="Znf_RING_CS"/>
</dbReference>
<keyword evidence="6" id="KW-0862">Zinc</keyword>
<evidence type="ECO:0000256" key="2">
    <source>
        <dbReference type="ARBA" id="ARBA00004906"/>
    </source>
</evidence>
<feature type="compositionally biased region" description="Basic and acidic residues" evidence="8">
    <location>
        <begin position="760"/>
        <end position="769"/>
    </location>
</feature>
<gene>
    <name evidence="9" type="primary">WBGene00097490</name>
</gene>
<dbReference type="AlphaFoldDB" id="A0A2A6CX70"/>
<dbReference type="PROSITE" id="PS00518">
    <property type="entry name" value="ZF_RING_1"/>
    <property type="match status" value="1"/>
</dbReference>
<keyword evidence="4" id="KW-0479">Metal-binding</keyword>
<evidence type="ECO:0000256" key="8">
    <source>
        <dbReference type="SAM" id="MobiDB-lite"/>
    </source>
</evidence>
<sequence>MPETATDGAPSVGGGGSSSRGGKGGGRSRGGGGNRGGGRTGNADSNGGNSRRGEGRGGGGGAGENNGRRSPQQHNHQQGGRNEQRKTKVGDHKVDMRKYERMITATQSNFSDIKATDPITEDCLICCKPNDIFGVGACRHPLCIECAIRIRVIANSEGCPVCRQPMEKMAFVFASANPTTASLSMPHIHPDEKRYKVCFQNKEASARYEQYLSHVCKLCVVDGERKEFASFVSLRQHMAATHQLSFCHHCVANLQLFSRERTTYSRAQLQEHIRGGDRDDRSQKGHPKCLFCEDRFFDEDDRYRHLRREHFFCQLCETTGAAANVFFGKHDELLKHYEAKHFLCEVDECKKAGIAFATKLDLDIHTSREHGKVNLAVDFSFNDRQVGGPTRNRGGRQYGGGAPPPPPVPQGPRGVGLVPAAEPAPPRSDPSQFVVVPSAQASRPSLRYARQGGYNGLAGLSDADAFPSLGPAVAASSAGINYASGPPVVVPSDFPRLKPQPNRPPPPPAVSAANIASGAAKKKEKKKETREEAFPSLGGSSRAQQQQQQETAQWARHTERFDVIDDDERDAFQTVGRHGLGPPPRVGPAVQPSRVAVIKRGAMQQQPPRGKQPAPMPAALSGEPEEDYPSLPPPAPTTRIDYSRVGGPLAQTSKWGKKKAEEAKKRPPPPPLPEPEMWPAMSSSTTAARPIENPDWQEVSIPLSKKALAKRENAEKNARKKEEKRLAREAREAEERAAVRMDTEEEDEDEDEEEEEEVVEEVKEVKKTEPVLGLSEISRLITSAPPAETQKKDGKGRGKEQPKAIPPKKEEPSKTAASSSNSKKKDKKGGADSAPSPIDKRPPAPTTTVPSQTSSSSLGLIGSVLCLLAALCKLVSCLLEMLFNSVYTSFVGGGDATAAAAAAAQNGSAAKPTAAAAAAADARARGLSTAPPPGISFAPPPGFGPPPGFENVVKRS</sequence>
<dbReference type="InterPro" id="IPR041888">
    <property type="entry name" value="RING-HC_ZNF598/HEL2"/>
</dbReference>
<dbReference type="Proteomes" id="UP000005239">
    <property type="component" value="Unassembled WGS sequence"/>
</dbReference>
<evidence type="ECO:0000256" key="7">
    <source>
        <dbReference type="ARBA" id="ARBA00035113"/>
    </source>
</evidence>
<reference evidence="9" key="2">
    <citation type="submission" date="2022-06" db="UniProtKB">
        <authorList>
            <consortium name="EnsemblMetazoa"/>
        </authorList>
    </citation>
    <scope>IDENTIFICATION</scope>
    <source>
        <strain evidence="9">PS312</strain>
    </source>
</reference>
<dbReference type="InterPro" id="IPR044288">
    <property type="entry name" value="ZNF598/HEL2"/>
</dbReference>
<dbReference type="SUPFAM" id="SSF57850">
    <property type="entry name" value="RING/U-box"/>
    <property type="match status" value="1"/>
</dbReference>
<dbReference type="GO" id="GO:0008270">
    <property type="term" value="F:zinc ion binding"/>
    <property type="evidence" value="ECO:0007669"/>
    <property type="project" value="UniProtKB-KW"/>
</dbReference>
<dbReference type="InterPro" id="IPR013083">
    <property type="entry name" value="Znf_RING/FYVE/PHD"/>
</dbReference>
<dbReference type="PROSITE" id="PS50089">
    <property type="entry name" value="ZF_RING_2"/>
    <property type="match status" value="1"/>
</dbReference>
<keyword evidence="10" id="KW-1185">Reference proteome</keyword>
<organism evidence="9 10">
    <name type="scientific">Pristionchus pacificus</name>
    <name type="common">Parasitic nematode worm</name>
    <dbReference type="NCBI Taxonomy" id="54126"/>
    <lineage>
        <taxon>Eukaryota</taxon>
        <taxon>Metazoa</taxon>
        <taxon>Ecdysozoa</taxon>
        <taxon>Nematoda</taxon>
        <taxon>Chromadorea</taxon>
        <taxon>Rhabditida</taxon>
        <taxon>Rhabditina</taxon>
        <taxon>Diplogasteromorpha</taxon>
        <taxon>Diplogasteroidea</taxon>
        <taxon>Neodiplogasteridae</taxon>
        <taxon>Pristionchus</taxon>
    </lineage>
</organism>
<feature type="compositionally biased region" description="Basic and acidic residues" evidence="8">
    <location>
        <begin position="709"/>
        <end position="742"/>
    </location>
</feature>
<dbReference type="Gene3D" id="3.30.40.10">
    <property type="entry name" value="Zinc/RING finger domain, C3HC4 (zinc finger)"/>
    <property type="match status" value="1"/>
</dbReference>
<accession>A0A8R1U685</accession>
<keyword evidence="5" id="KW-0863">Zinc-finger</keyword>
<dbReference type="PROSITE" id="PS00028">
    <property type="entry name" value="ZINC_FINGER_C2H2_1"/>
    <property type="match status" value="1"/>
</dbReference>
<protein>
    <recommendedName>
        <fullName evidence="3">RING-type E3 ubiquitin transferase</fullName>
        <ecNumber evidence="3">2.3.2.27</ecNumber>
    </recommendedName>
</protein>
<evidence type="ECO:0000313" key="10">
    <source>
        <dbReference type="Proteomes" id="UP000005239"/>
    </source>
</evidence>
<feature type="compositionally biased region" description="Gly residues" evidence="8">
    <location>
        <begin position="11"/>
        <end position="40"/>
    </location>
</feature>
<feature type="region of interest" description="Disordered" evidence="8">
    <location>
        <begin position="492"/>
        <end position="856"/>
    </location>
</feature>
<feature type="compositionally biased region" description="Acidic residues" evidence="8">
    <location>
        <begin position="743"/>
        <end position="759"/>
    </location>
</feature>
<evidence type="ECO:0000256" key="4">
    <source>
        <dbReference type="ARBA" id="ARBA00022723"/>
    </source>
</evidence>
<comment type="similarity">
    <text evidence="7">Belongs to the ZNF598/HEL2 family.</text>
</comment>
<evidence type="ECO:0000256" key="1">
    <source>
        <dbReference type="ARBA" id="ARBA00000900"/>
    </source>
</evidence>
<comment type="pathway">
    <text evidence="2">Protein modification; protein ubiquitination.</text>
</comment>
<dbReference type="InterPro" id="IPR013087">
    <property type="entry name" value="Znf_C2H2_type"/>
</dbReference>
<dbReference type="InterPro" id="IPR001841">
    <property type="entry name" value="Znf_RING"/>
</dbReference>
<feature type="compositionally biased region" description="Polar residues" evidence="8">
    <location>
        <begin position="72"/>
        <end position="81"/>
    </location>
</feature>
<feature type="compositionally biased region" description="Low complexity" evidence="8">
    <location>
        <begin position="510"/>
        <end position="519"/>
    </location>
</feature>
<dbReference type="GO" id="GO:0072344">
    <property type="term" value="P:rescue of stalled ribosome"/>
    <property type="evidence" value="ECO:0000318"/>
    <property type="project" value="GO_Central"/>
</dbReference>
<dbReference type="PANTHER" id="PTHR22938:SF0">
    <property type="entry name" value="E3 UBIQUITIN-PROTEIN LIGASE ZNF598"/>
    <property type="match status" value="1"/>
</dbReference>
<feature type="compositionally biased region" description="Low complexity" evidence="8">
    <location>
        <begin position="846"/>
        <end position="856"/>
    </location>
</feature>
<dbReference type="OrthoDB" id="3838338at2759"/>
<feature type="region of interest" description="Disordered" evidence="8">
    <location>
        <begin position="920"/>
        <end position="956"/>
    </location>
</feature>
<dbReference type="SMART" id="SM00355">
    <property type="entry name" value="ZnF_C2H2"/>
    <property type="match status" value="4"/>
</dbReference>
<feature type="region of interest" description="Disordered" evidence="8">
    <location>
        <begin position="384"/>
        <end position="432"/>
    </location>
</feature>
<dbReference type="CDD" id="cd16615">
    <property type="entry name" value="RING-HC_ZNF598"/>
    <property type="match status" value="1"/>
</dbReference>
<name>A0A2A6CX70_PRIPA</name>
<comment type="catalytic activity">
    <reaction evidence="1">
        <text>S-ubiquitinyl-[E2 ubiquitin-conjugating enzyme]-L-cysteine + [acceptor protein]-L-lysine = [E2 ubiquitin-conjugating enzyme]-L-cysteine + N(6)-ubiquitinyl-[acceptor protein]-L-lysine.</text>
        <dbReference type="EC" id="2.3.2.27"/>
    </reaction>
</comment>
<dbReference type="PANTHER" id="PTHR22938">
    <property type="entry name" value="ZINC FINGER PROTEIN 598"/>
    <property type="match status" value="1"/>
</dbReference>
<reference evidence="10" key="1">
    <citation type="journal article" date="2008" name="Nat. Genet.">
        <title>The Pristionchus pacificus genome provides a unique perspective on nematode lifestyle and parasitism.</title>
        <authorList>
            <person name="Dieterich C."/>
            <person name="Clifton S.W."/>
            <person name="Schuster L.N."/>
            <person name="Chinwalla A."/>
            <person name="Delehaunty K."/>
            <person name="Dinkelacker I."/>
            <person name="Fulton L."/>
            <person name="Fulton R."/>
            <person name="Godfrey J."/>
            <person name="Minx P."/>
            <person name="Mitreva M."/>
            <person name="Roeseler W."/>
            <person name="Tian H."/>
            <person name="Witte H."/>
            <person name="Yang S.P."/>
            <person name="Wilson R.K."/>
            <person name="Sommer R.J."/>
        </authorList>
    </citation>
    <scope>NUCLEOTIDE SEQUENCE [LARGE SCALE GENOMIC DNA]</scope>
    <source>
        <strain evidence="10">PS312</strain>
    </source>
</reference>
<dbReference type="Pfam" id="PF25447">
    <property type="entry name" value="RING_ZNF598"/>
    <property type="match status" value="1"/>
</dbReference>
<dbReference type="EnsemblMetazoa" id="PPA07936.1">
    <property type="protein sequence ID" value="PPA07936.1"/>
    <property type="gene ID" value="WBGene00097490"/>
</dbReference>
<evidence type="ECO:0000256" key="3">
    <source>
        <dbReference type="ARBA" id="ARBA00012483"/>
    </source>
</evidence>
<dbReference type="GO" id="GO:0016567">
    <property type="term" value="P:protein ubiquitination"/>
    <property type="evidence" value="ECO:0000318"/>
    <property type="project" value="GO_Central"/>
</dbReference>
<evidence type="ECO:0000256" key="6">
    <source>
        <dbReference type="ARBA" id="ARBA00022833"/>
    </source>
</evidence>
<evidence type="ECO:0000313" key="9">
    <source>
        <dbReference type="EnsemblMetazoa" id="PPA07936.1"/>
    </source>
</evidence>
<dbReference type="GO" id="GO:0043022">
    <property type="term" value="F:ribosome binding"/>
    <property type="evidence" value="ECO:0000318"/>
    <property type="project" value="GO_Central"/>
</dbReference>
<dbReference type="GO" id="GO:0061630">
    <property type="term" value="F:ubiquitin protein ligase activity"/>
    <property type="evidence" value="ECO:0000318"/>
    <property type="project" value="GO_Central"/>
</dbReference>
<feature type="compositionally biased region" description="Pro residues" evidence="8">
    <location>
        <begin position="930"/>
        <end position="948"/>
    </location>
</feature>